<dbReference type="PANTHER" id="PTHR11102">
    <property type="entry name" value="SEL-1-LIKE PROTEIN"/>
    <property type="match status" value="1"/>
</dbReference>
<proteinExistence type="predicted"/>
<dbReference type="Proteomes" id="UP000346198">
    <property type="component" value="Unassembled WGS sequence"/>
</dbReference>
<dbReference type="Gene3D" id="1.25.40.10">
    <property type="entry name" value="Tetratricopeptide repeat domain"/>
    <property type="match status" value="1"/>
</dbReference>
<feature type="region of interest" description="Disordered" evidence="1">
    <location>
        <begin position="489"/>
        <end position="508"/>
    </location>
</feature>
<dbReference type="RefSeq" id="WP_168433470.1">
    <property type="nucleotide sequence ID" value="NZ_CAAHFH010000002.1"/>
</dbReference>
<feature type="chain" id="PRO_5025410106" evidence="2">
    <location>
        <begin position="23"/>
        <end position="508"/>
    </location>
</feature>
<feature type="signal peptide" evidence="2">
    <location>
        <begin position="1"/>
        <end position="22"/>
    </location>
</feature>
<reference evidence="3 4" key="1">
    <citation type="submission" date="2019-04" db="EMBL/GenBank/DDBJ databases">
        <authorList>
            <person name="Van Vliet M D."/>
        </authorList>
    </citation>
    <scope>NUCLEOTIDE SEQUENCE [LARGE SCALE GENOMIC DNA]</scope>
    <source>
        <strain evidence="3 4">F21</strain>
    </source>
</reference>
<dbReference type="AlphaFoldDB" id="A0A6C2UP92"/>
<evidence type="ECO:0000256" key="1">
    <source>
        <dbReference type="SAM" id="MobiDB-lite"/>
    </source>
</evidence>
<gene>
    <name evidence="3" type="primary">esiB_1</name>
    <name evidence="3" type="ORF">SCARR_04099</name>
</gene>
<dbReference type="InterPro" id="IPR011990">
    <property type="entry name" value="TPR-like_helical_dom_sf"/>
</dbReference>
<protein>
    <submittedName>
        <fullName evidence="3">Secretory immunoglobulin A-binding protein EsiB</fullName>
    </submittedName>
</protein>
<evidence type="ECO:0000313" key="3">
    <source>
        <dbReference type="EMBL" id="VGO22018.1"/>
    </source>
</evidence>
<organism evidence="3 4">
    <name type="scientific">Pontiella sulfatireligans</name>
    <dbReference type="NCBI Taxonomy" id="2750658"/>
    <lineage>
        <taxon>Bacteria</taxon>
        <taxon>Pseudomonadati</taxon>
        <taxon>Kiritimatiellota</taxon>
        <taxon>Kiritimatiellia</taxon>
        <taxon>Kiritimatiellales</taxon>
        <taxon>Pontiellaceae</taxon>
        <taxon>Pontiella</taxon>
    </lineage>
</organism>
<dbReference type="Pfam" id="PF08238">
    <property type="entry name" value="Sel1"/>
    <property type="match status" value="8"/>
</dbReference>
<sequence length="508" mass="55933">MNNKKHLIAASLAAVVMASATAAPKNKESAQSLYDRGMTVYKIDPEASLGLLNKAARLGHVDSMVRLGYCYQTGTGTTPSPKTALGWYTKAVDAGNTAPLYEIGVLHETGGSKVPPDLVQAIEWYEKGVTNNSIKACAALARIYASSPDPDFHDGPKAIRYATVLVQKSPRDPVAFDLLAAAYARNLQFVPALKAASEAVALSPLEEAAQRRERKKEYEAGKPYPETASDEWILQAAEQENIWAMLRLADEQNDILGPSYDPASARRWYEAAAEDGSKDAMVKLGAMCLNGRGGPAHTKKAFWCFNEAAKAGIPEAYAPLARMYVGGKGTHVDLELAKEGYEKAAKAGIRQAAGEQASLRVLGRRSADLSPEELYKEGKQIAESNAPGPDGTVMPLNKKTQLVYPRYWLAAEQGHAGAMKELAEMYFYGKRYFVRDADSEDRKTGGITSDYIRAWDWYEQLSRKGIDLPEKARCKALYLEELKARRIRWQKKERDSAIAKSKQADRRR</sequence>
<dbReference type="InterPro" id="IPR006597">
    <property type="entry name" value="Sel1-like"/>
</dbReference>
<keyword evidence="2" id="KW-0732">Signal</keyword>
<dbReference type="PANTHER" id="PTHR11102:SF160">
    <property type="entry name" value="ERAD-ASSOCIATED E3 UBIQUITIN-PROTEIN LIGASE COMPONENT HRD3"/>
    <property type="match status" value="1"/>
</dbReference>
<evidence type="ECO:0000313" key="4">
    <source>
        <dbReference type="Proteomes" id="UP000346198"/>
    </source>
</evidence>
<evidence type="ECO:0000256" key="2">
    <source>
        <dbReference type="SAM" id="SignalP"/>
    </source>
</evidence>
<accession>A0A6C2UP92</accession>
<dbReference type="SMART" id="SM00671">
    <property type="entry name" value="SEL1"/>
    <property type="match status" value="7"/>
</dbReference>
<dbReference type="EMBL" id="CAAHFH010000002">
    <property type="protein sequence ID" value="VGO22018.1"/>
    <property type="molecule type" value="Genomic_DNA"/>
</dbReference>
<keyword evidence="4" id="KW-1185">Reference proteome</keyword>
<name>A0A6C2UP92_9BACT</name>
<dbReference type="InterPro" id="IPR050767">
    <property type="entry name" value="Sel1_AlgK"/>
</dbReference>
<dbReference type="SUPFAM" id="SSF81901">
    <property type="entry name" value="HCP-like"/>
    <property type="match status" value="2"/>
</dbReference>